<dbReference type="Proteomes" id="UP001156940">
    <property type="component" value="Unassembled WGS sequence"/>
</dbReference>
<dbReference type="EMBL" id="JARXRM010000032">
    <property type="protein sequence ID" value="MDH5823383.1"/>
    <property type="molecule type" value="Genomic_DNA"/>
</dbReference>
<keyword evidence="3 4" id="KW-0546">Nucleotide metabolism</keyword>
<comment type="catalytic activity">
    <reaction evidence="4">
        <text>UTP + H2O = UMP + diphosphate + H(+)</text>
        <dbReference type="Rhea" id="RHEA:29395"/>
        <dbReference type="ChEBI" id="CHEBI:15377"/>
        <dbReference type="ChEBI" id="CHEBI:15378"/>
        <dbReference type="ChEBI" id="CHEBI:33019"/>
        <dbReference type="ChEBI" id="CHEBI:46398"/>
        <dbReference type="ChEBI" id="CHEBI:57865"/>
        <dbReference type="EC" id="3.6.1.9"/>
    </reaction>
</comment>
<comment type="caution">
    <text evidence="5">The sequence shown here is derived from an EMBL/GenBank/DDBJ whole genome shotgun (WGS) entry which is preliminary data.</text>
</comment>
<comment type="subcellular location">
    <subcellularLocation>
        <location evidence="4">Cytoplasm</location>
    </subcellularLocation>
</comment>
<evidence type="ECO:0000256" key="3">
    <source>
        <dbReference type="ARBA" id="ARBA00023080"/>
    </source>
</evidence>
<name>A0ABT6J994_9GAMM</name>
<keyword evidence="6" id="KW-1185">Reference proteome</keyword>
<comment type="cofactor">
    <cofactor evidence="1 4">
        <name>a divalent metal cation</name>
        <dbReference type="ChEBI" id="CHEBI:60240"/>
    </cofactor>
</comment>
<evidence type="ECO:0000313" key="6">
    <source>
        <dbReference type="Proteomes" id="UP001156940"/>
    </source>
</evidence>
<dbReference type="PANTHER" id="PTHR43213:SF5">
    <property type="entry name" value="BIFUNCTIONAL DTTP_UTP PYROPHOSPHATASE_METHYLTRANSFERASE PROTEIN-RELATED"/>
    <property type="match status" value="1"/>
</dbReference>
<evidence type="ECO:0000256" key="4">
    <source>
        <dbReference type="HAMAP-Rule" id="MF_00528"/>
    </source>
</evidence>
<evidence type="ECO:0000313" key="5">
    <source>
        <dbReference type="EMBL" id="MDH5823383.1"/>
    </source>
</evidence>
<sequence>MLHLASKSPRRRELLGRLGVPFVPLDLDIPEVRSPGESPEAYVRRVARDKARAGSRLLGGADAVLGADTEVVLDDLVFGKPADREDAMAMLRRLSGRTHLAISAVVLALPDAEHEAVAVTRVRFAPLSEERIAAYVDGGEAMGKAGAYAIQGAAEAFVERLEGSYSGVMGLPLYETDGLLRAAGLLPAVAGAAATAVAP</sequence>
<reference evidence="5 6" key="1">
    <citation type="submission" date="2023-04" db="EMBL/GenBank/DDBJ databases">
        <title>Luteimonas endophyticus RD2P54.</title>
        <authorList>
            <person name="Sun J.-Q."/>
        </authorList>
    </citation>
    <scope>NUCLEOTIDE SEQUENCE [LARGE SCALE GENOMIC DNA]</scope>
    <source>
        <strain evidence="5 6">RD2P54</strain>
    </source>
</reference>
<feature type="site" description="Important for substrate specificity" evidence="4">
    <location>
        <position position="69"/>
    </location>
</feature>
<comment type="caution">
    <text evidence="4">Lacks conserved residue(s) required for the propagation of feature annotation.</text>
</comment>
<dbReference type="SUPFAM" id="SSF52972">
    <property type="entry name" value="ITPase-like"/>
    <property type="match status" value="1"/>
</dbReference>
<proteinExistence type="inferred from homology"/>
<protein>
    <recommendedName>
        <fullName evidence="4">dTTP/UTP pyrophosphatase</fullName>
        <shortName evidence="4">dTTPase/UTPase</shortName>
        <ecNumber evidence="4">3.6.1.9</ecNumber>
    </recommendedName>
    <alternativeName>
        <fullName evidence="4">Nucleoside triphosphate pyrophosphatase</fullName>
    </alternativeName>
    <alternativeName>
        <fullName evidence="4">Nucleotide pyrophosphatase</fullName>
        <shortName evidence="4">Nucleotide PPase</shortName>
    </alternativeName>
</protein>
<dbReference type="RefSeq" id="WP_280574697.1">
    <property type="nucleotide sequence ID" value="NZ_JARXRM010000032.1"/>
</dbReference>
<comment type="similarity">
    <text evidence="4">Belongs to the Maf family. YhdE subfamily.</text>
</comment>
<accession>A0ABT6J994</accession>
<feature type="site" description="Important for substrate specificity" evidence="4">
    <location>
        <position position="10"/>
    </location>
</feature>
<gene>
    <name evidence="5" type="ORF">QFW77_10340</name>
</gene>
<dbReference type="HAMAP" id="MF_00528">
    <property type="entry name" value="Maf"/>
    <property type="match status" value="1"/>
</dbReference>
<dbReference type="EC" id="3.6.1.9" evidence="4"/>
<dbReference type="GO" id="GO:0016787">
    <property type="term" value="F:hydrolase activity"/>
    <property type="evidence" value="ECO:0007669"/>
    <property type="project" value="UniProtKB-KW"/>
</dbReference>
<dbReference type="NCBIfam" id="TIGR00172">
    <property type="entry name" value="maf"/>
    <property type="match status" value="1"/>
</dbReference>
<dbReference type="InterPro" id="IPR003697">
    <property type="entry name" value="Maf-like"/>
</dbReference>
<dbReference type="InterPro" id="IPR029001">
    <property type="entry name" value="ITPase-like_fam"/>
</dbReference>
<evidence type="ECO:0000256" key="2">
    <source>
        <dbReference type="ARBA" id="ARBA00022801"/>
    </source>
</evidence>
<dbReference type="Pfam" id="PF02545">
    <property type="entry name" value="Maf"/>
    <property type="match status" value="1"/>
</dbReference>
<keyword evidence="4" id="KW-0963">Cytoplasm</keyword>
<dbReference type="CDD" id="cd00555">
    <property type="entry name" value="Maf"/>
    <property type="match status" value="1"/>
</dbReference>
<dbReference type="PIRSF" id="PIRSF006305">
    <property type="entry name" value="Maf"/>
    <property type="match status" value="1"/>
</dbReference>
<dbReference type="PANTHER" id="PTHR43213">
    <property type="entry name" value="BIFUNCTIONAL DTTP/UTP PYROPHOSPHATASE/METHYLTRANSFERASE PROTEIN-RELATED"/>
    <property type="match status" value="1"/>
</dbReference>
<organism evidence="5 6">
    <name type="scientific">Luteimonas endophytica</name>
    <dbReference type="NCBI Taxonomy" id="3042023"/>
    <lineage>
        <taxon>Bacteria</taxon>
        <taxon>Pseudomonadati</taxon>
        <taxon>Pseudomonadota</taxon>
        <taxon>Gammaproteobacteria</taxon>
        <taxon>Lysobacterales</taxon>
        <taxon>Lysobacteraceae</taxon>
        <taxon>Luteimonas</taxon>
    </lineage>
</organism>
<comment type="catalytic activity">
    <reaction evidence="4">
        <text>dTTP + H2O = dTMP + diphosphate + H(+)</text>
        <dbReference type="Rhea" id="RHEA:28534"/>
        <dbReference type="ChEBI" id="CHEBI:15377"/>
        <dbReference type="ChEBI" id="CHEBI:15378"/>
        <dbReference type="ChEBI" id="CHEBI:33019"/>
        <dbReference type="ChEBI" id="CHEBI:37568"/>
        <dbReference type="ChEBI" id="CHEBI:63528"/>
        <dbReference type="EC" id="3.6.1.9"/>
    </reaction>
</comment>
<dbReference type="Gene3D" id="3.90.950.10">
    <property type="match status" value="1"/>
</dbReference>
<feature type="site" description="Important for substrate specificity" evidence="4">
    <location>
        <position position="151"/>
    </location>
</feature>
<keyword evidence="2 4" id="KW-0378">Hydrolase</keyword>
<comment type="function">
    <text evidence="4">Nucleoside triphosphate pyrophosphatase that hydrolyzes dTTP and UTP. May have a dual role in cell division arrest and in preventing the incorporation of modified nucleotides into cellular nucleic acids.</text>
</comment>
<evidence type="ECO:0000256" key="1">
    <source>
        <dbReference type="ARBA" id="ARBA00001968"/>
    </source>
</evidence>
<feature type="active site" description="Proton acceptor" evidence="4">
    <location>
        <position position="68"/>
    </location>
</feature>